<evidence type="ECO:0000256" key="6">
    <source>
        <dbReference type="ARBA" id="ARBA00023242"/>
    </source>
</evidence>
<evidence type="ECO:0000256" key="4">
    <source>
        <dbReference type="ARBA" id="ARBA00022728"/>
    </source>
</evidence>
<evidence type="ECO:0000256" key="5">
    <source>
        <dbReference type="ARBA" id="ARBA00023187"/>
    </source>
</evidence>
<sequence>MANTTDVMAKSVHGTNPQNMVEYIIRQKIYDSFYWKQECFGLTAELLVEKGVELKYAGGMYGDPQKPAEFLCLILKMLQIQPDKDIIIEFIKDEEFKYLRLLGAFYMRLVGRPVDVFQYLEPLYNDFRKVRLRDSYGNFQLSYIDQVVDDMLHKDHCFDIALPRLPARRVLEETGQIEPRVSLLQDEFEAQVELEEKEDAARREREAAEAPGDAKEAGEVGPNDQGAGDGRAAIAGSEAKDRESRRRSPSPWRMSERERREDRARKRAAAEVSGEDRRGRRGEEGPAGATTTTTARGVRMTGTLAGTGTIVGTVIGTGGGIETTAGRTGGGRPRGTGATAGGGAVERHRAAPIGTAEERTRG</sequence>
<comment type="function">
    <text evidence="7">Required for pre-mRNA splicing.</text>
</comment>
<feature type="compositionally biased region" description="Basic and acidic residues" evidence="8">
    <location>
        <begin position="254"/>
        <end position="264"/>
    </location>
</feature>
<gene>
    <name evidence="9" type="ORF">QBZ16_000964</name>
</gene>
<dbReference type="AlphaFoldDB" id="A0AAD9MGA9"/>
<organism evidence="9 10">
    <name type="scientific">Prototheca wickerhamii</name>
    <dbReference type="NCBI Taxonomy" id="3111"/>
    <lineage>
        <taxon>Eukaryota</taxon>
        <taxon>Viridiplantae</taxon>
        <taxon>Chlorophyta</taxon>
        <taxon>core chlorophytes</taxon>
        <taxon>Trebouxiophyceae</taxon>
        <taxon>Chlorellales</taxon>
        <taxon>Chlorellaceae</taxon>
        <taxon>Prototheca</taxon>
    </lineage>
</organism>
<name>A0AAD9MGA9_PROWI</name>
<dbReference type="EMBL" id="JASFZW010000010">
    <property type="protein sequence ID" value="KAK2076439.1"/>
    <property type="molecule type" value="Genomic_DNA"/>
</dbReference>
<protein>
    <recommendedName>
        <fullName evidence="7">Pre-mRNA-splicing factor 38</fullName>
    </recommendedName>
</protein>
<evidence type="ECO:0000313" key="9">
    <source>
        <dbReference type="EMBL" id="KAK2076439.1"/>
    </source>
</evidence>
<keyword evidence="3 7" id="KW-0507">mRNA processing</keyword>
<evidence type="ECO:0000256" key="2">
    <source>
        <dbReference type="ARBA" id="ARBA00006164"/>
    </source>
</evidence>
<keyword evidence="10" id="KW-1185">Reference proteome</keyword>
<comment type="similarity">
    <text evidence="2 7">Belongs to the PRP38 family.</text>
</comment>
<feature type="compositionally biased region" description="Basic and acidic residues" evidence="8">
    <location>
        <begin position="199"/>
        <end position="218"/>
    </location>
</feature>
<comment type="caution">
    <text evidence="9">The sequence shown here is derived from an EMBL/GenBank/DDBJ whole genome shotgun (WGS) entry which is preliminary data.</text>
</comment>
<keyword evidence="6 7" id="KW-0539">Nucleus</keyword>
<evidence type="ECO:0000256" key="3">
    <source>
        <dbReference type="ARBA" id="ARBA00022664"/>
    </source>
</evidence>
<dbReference type="GO" id="GO:0000398">
    <property type="term" value="P:mRNA splicing, via spliceosome"/>
    <property type="evidence" value="ECO:0007669"/>
    <property type="project" value="UniProtKB-UniRule"/>
</dbReference>
<dbReference type="GO" id="GO:0005681">
    <property type="term" value="C:spliceosomal complex"/>
    <property type="evidence" value="ECO:0007669"/>
    <property type="project" value="UniProtKB-KW"/>
</dbReference>
<feature type="compositionally biased region" description="Low complexity" evidence="8">
    <location>
        <begin position="286"/>
        <end position="314"/>
    </location>
</feature>
<feature type="compositionally biased region" description="Basic and acidic residues" evidence="8">
    <location>
        <begin position="274"/>
        <end position="284"/>
    </location>
</feature>
<dbReference type="Proteomes" id="UP001255856">
    <property type="component" value="Unassembled WGS sequence"/>
</dbReference>
<comment type="subcellular location">
    <subcellularLocation>
        <location evidence="1 7">Nucleus</location>
    </subcellularLocation>
</comment>
<keyword evidence="4 7" id="KW-0747">Spliceosome</keyword>
<accession>A0AAD9MGA9</accession>
<reference evidence="9" key="1">
    <citation type="submission" date="2021-01" db="EMBL/GenBank/DDBJ databases">
        <authorList>
            <person name="Eckstrom K.M.E."/>
        </authorList>
    </citation>
    <scope>NUCLEOTIDE SEQUENCE</scope>
    <source>
        <strain evidence="9">UVCC 0001</strain>
    </source>
</reference>
<evidence type="ECO:0000256" key="1">
    <source>
        <dbReference type="ARBA" id="ARBA00004123"/>
    </source>
</evidence>
<feature type="region of interest" description="Disordered" evidence="8">
    <location>
        <begin position="194"/>
        <end position="362"/>
    </location>
</feature>
<feature type="compositionally biased region" description="Gly residues" evidence="8">
    <location>
        <begin position="315"/>
        <end position="344"/>
    </location>
</feature>
<dbReference type="InterPro" id="IPR005037">
    <property type="entry name" value="PRP38"/>
</dbReference>
<keyword evidence="5 7" id="KW-0508">mRNA splicing</keyword>
<dbReference type="Pfam" id="PF03371">
    <property type="entry name" value="PRP38"/>
    <property type="match status" value="1"/>
</dbReference>
<evidence type="ECO:0000313" key="10">
    <source>
        <dbReference type="Proteomes" id="UP001255856"/>
    </source>
</evidence>
<dbReference type="PANTHER" id="PTHR23142">
    <property type="entry name" value="PRE-MRNA-SPLICING FACTOR 38A-RELATED"/>
    <property type="match status" value="1"/>
</dbReference>
<evidence type="ECO:0000256" key="7">
    <source>
        <dbReference type="RuleBase" id="RU367025"/>
    </source>
</evidence>
<proteinExistence type="inferred from homology"/>
<evidence type="ECO:0000256" key="8">
    <source>
        <dbReference type="SAM" id="MobiDB-lite"/>
    </source>
</evidence>